<organism evidence="1 2">
    <name type="scientific">Gordonia phage BetterKatz</name>
    <dbReference type="NCBI Taxonomy" id="1821551"/>
    <lineage>
        <taxon>Viruses</taxon>
        <taxon>Duplodnaviria</taxon>
        <taxon>Heunggongvirae</taxon>
        <taxon>Uroviricota</taxon>
        <taxon>Caudoviricetes</taxon>
        <taxon>Betterkatzvirus</taxon>
        <taxon>Betterkatzvirus betterkatz</taxon>
    </lineage>
</organism>
<reference evidence="2" key="1">
    <citation type="submission" date="2016-03" db="EMBL/GenBank/DDBJ databases">
        <authorList>
            <person name="Berryman E.N."/>
            <person name="Forrest K.M."/>
            <person name="McHale L."/>
            <person name="Wertz A.T."/>
            <person name="Zhuang Z."/>
            <person name="Kasturiarachi N.S."/>
            <person name="Pressimone C.A."/>
            <person name="Schiebel J.G."/>
            <person name="Furbee E.C."/>
            <person name="Grubb S.R."/>
            <person name="Warner M.H."/>
            <person name="Montgomery M.T."/>
            <person name="Garlena R.A."/>
            <person name="Russell D.A."/>
            <person name="Pope W.H."/>
            <person name="Jacobs-Sera D."/>
            <person name="Hendrix R.W."/>
            <person name="Hatfull G.F."/>
        </authorList>
    </citation>
    <scope>NUCLEOTIDE SEQUENCE [LARGE SCALE GENOMIC DNA]</scope>
</reference>
<dbReference type="RefSeq" id="YP_009302814.1">
    <property type="nucleotide sequence ID" value="NC_031247.1"/>
</dbReference>
<proteinExistence type="predicted"/>
<evidence type="ECO:0008006" key="3">
    <source>
        <dbReference type="Google" id="ProtNLM"/>
    </source>
</evidence>
<protein>
    <recommendedName>
        <fullName evidence="3">Lipoprotein</fullName>
    </recommendedName>
</protein>
<keyword evidence="2" id="KW-1185">Reference proteome</keyword>
<dbReference type="OrthoDB" id="18463at10239"/>
<dbReference type="EMBL" id="KU963261">
    <property type="protein sequence ID" value="AMS03692.1"/>
    <property type="molecule type" value="Genomic_DNA"/>
</dbReference>
<dbReference type="Proteomes" id="UP000203938">
    <property type="component" value="Segment"/>
</dbReference>
<gene>
    <name evidence="1" type="primary">57</name>
    <name evidence="1" type="ORF">SEA_BETTERKATZ_57</name>
</gene>
<dbReference type="PROSITE" id="PS51257">
    <property type="entry name" value="PROKAR_LIPOPROTEIN"/>
    <property type="match status" value="1"/>
</dbReference>
<dbReference type="KEGG" id="vg:29125622"/>
<evidence type="ECO:0000313" key="2">
    <source>
        <dbReference type="Proteomes" id="UP000203938"/>
    </source>
</evidence>
<name>A0A142KC59_9CAUD</name>
<evidence type="ECO:0000313" key="1">
    <source>
        <dbReference type="EMBL" id="AMS03692.1"/>
    </source>
</evidence>
<dbReference type="GeneID" id="29125622"/>
<accession>A0A142KC59</accession>
<sequence>MRKIQKATVAVVLGAAVAVSAGCSNFNQEWHTDCTVTGKDTLYAGSGGDTQREYRLSTSCGTFTVGDTLAGGFNSWDTWTQLREGETYDLRTGGYRIGLFSQFPTVIEIR</sequence>